<keyword evidence="2" id="KW-0012">Acyltransferase</keyword>
<dbReference type="PANTHER" id="PTHR43420">
    <property type="entry name" value="ACETYLTRANSFERASE"/>
    <property type="match status" value="1"/>
</dbReference>
<evidence type="ECO:0000256" key="2">
    <source>
        <dbReference type="ARBA" id="ARBA00023315"/>
    </source>
</evidence>
<dbReference type="Gene3D" id="3.40.630.30">
    <property type="match status" value="1"/>
</dbReference>
<proteinExistence type="predicted"/>
<dbReference type="Proteomes" id="UP000069697">
    <property type="component" value="Unassembled WGS sequence"/>
</dbReference>
<evidence type="ECO:0000256" key="1">
    <source>
        <dbReference type="ARBA" id="ARBA00022679"/>
    </source>
</evidence>
<name>A0A117I128_PAEAM</name>
<protein>
    <submittedName>
        <fullName evidence="4">Acetyltransferase</fullName>
    </submittedName>
</protein>
<dbReference type="EMBL" id="BCNV01000001">
    <property type="protein sequence ID" value="GAS81559.1"/>
    <property type="molecule type" value="Genomic_DNA"/>
</dbReference>
<comment type="caution">
    <text evidence="4">The sequence shown here is derived from an EMBL/GenBank/DDBJ whole genome shotgun (WGS) entry which is preliminary data.</text>
</comment>
<dbReference type="CDD" id="cd04301">
    <property type="entry name" value="NAT_SF"/>
    <property type="match status" value="1"/>
</dbReference>
<accession>A0A117I128</accession>
<feature type="domain" description="N-acetyltransferase" evidence="3">
    <location>
        <begin position="114"/>
        <end position="202"/>
    </location>
</feature>
<reference evidence="4 5" key="1">
    <citation type="journal article" date="2016" name="Genome Announc.">
        <title>Draft Genome Sequence of Paenibacillus amylolyticus Heshi-A3, Isolated from Fermented Rice Bran in a Japanese Fermented Seafood Dish.</title>
        <authorList>
            <person name="Akuzawa S."/>
            <person name="Nagaoka J."/>
            <person name="Kanekatsu M."/>
            <person name="Kubota E."/>
            <person name="Ohtake R."/>
            <person name="Suzuki T."/>
            <person name="Kanesaki Y."/>
        </authorList>
    </citation>
    <scope>NUCLEOTIDE SEQUENCE [LARGE SCALE GENOMIC DNA]</scope>
    <source>
        <strain evidence="4 5">Heshi-A3</strain>
    </source>
</reference>
<dbReference type="SUPFAM" id="SSF55729">
    <property type="entry name" value="Acyl-CoA N-acyltransferases (Nat)"/>
    <property type="match status" value="1"/>
</dbReference>
<gene>
    <name evidence="4" type="ORF">PAHA3_1633</name>
</gene>
<evidence type="ECO:0000313" key="5">
    <source>
        <dbReference type="Proteomes" id="UP000069697"/>
    </source>
</evidence>
<dbReference type="InterPro" id="IPR016181">
    <property type="entry name" value="Acyl_CoA_acyltransferase"/>
</dbReference>
<evidence type="ECO:0000313" key="4">
    <source>
        <dbReference type="EMBL" id="GAS81559.1"/>
    </source>
</evidence>
<dbReference type="RefSeq" id="WP_062834248.1">
    <property type="nucleotide sequence ID" value="NZ_BCNV01000001.1"/>
</dbReference>
<organism evidence="4 5">
    <name type="scientific">Paenibacillus amylolyticus</name>
    <dbReference type="NCBI Taxonomy" id="1451"/>
    <lineage>
        <taxon>Bacteria</taxon>
        <taxon>Bacillati</taxon>
        <taxon>Bacillota</taxon>
        <taxon>Bacilli</taxon>
        <taxon>Bacillales</taxon>
        <taxon>Paenibacillaceae</taxon>
        <taxon>Paenibacillus</taxon>
    </lineage>
</organism>
<dbReference type="GO" id="GO:0016747">
    <property type="term" value="F:acyltransferase activity, transferring groups other than amino-acyl groups"/>
    <property type="evidence" value="ECO:0007669"/>
    <property type="project" value="InterPro"/>
</dbReference>
<dbReference type="InterPro" id="IPR000182">
    <property type="entry name" value="GNAT_dom"/>
</dbReference>
<dbReference type="Pfam" id="PF00583">
    <property type="entry name" value="Acetyltransf_1"/>
    <property type="match status" value="1"/>
</dbReference>
<evidence type="ECO:0000259" key="3">
    <source>
        <dbReference type="PROSITE" id="PS51186"/>
    </source>
</evidence>
<dbReference type="InterPro" id="IPR050680">
    <property type="entry name" value="YpeA/RimI_acetyltransf"/>
</dbReference>
<reference evidence="5" key="2">
    <citation type="submission" date="2016-01" db="EMBL/GenBank/DDBJ databases">
        <title>Draft Genome Sequence of Paenibacillus amylolyticus Heshi-A3 that Was Isolated from Fermented Rice Bran with Aging Salted Mackerel, Which Was Named Heshiko as Traditional Fermented Seafood in Japan.</title>
        <authorList>
            <person name="Akuzawa S."/>
            <person name="Nakagawa J."/>
            <person name="Kanekatsu T."/>
            <person name="Kubota E."/>
            <person name="Ohtake R."/>
            <person name="Suzuki T."/>
            <person name="Kanesaki Y."/>
        </authorList>
    </citation>
    <scope>NUCLEOTIDE SEQUENCE [LARGE SCALE GENOMIC DNA]</scope>
    <source>
        <strain evidence="5">Heshi-A3</strain>
    </source>
</reference>
<dbReference type="PROSITE" id="PS51186">
    <property type="entry name" value="GNAT"/>
    <property type="match status" value="1"/>
</dbReference>
<sequence>MNKISIIKASPQSLVGGQLNQMALEYMAYSLAGTKDKGIIEKTFNKLWRSNQNRFSHQYAYEAKMGSQTLGMIMCYPTTIMNKLALPTFSKLYELRKWSLIKYNLQHWKEFYSMVTLKEAENDEYHIGTLATLPESRGLGVGTQLIQFAEQQALVQGLSKSSLTVKKENARAIQLYERLGYQRVGEINKPALSLYRMSKILV</sequence>
<keyword evidence="1 4" id="KW-0808">Transferase</keyword>
<dbReference type="AlphaFoldDB" id="A0A117I128"/>